<reference evidence="1 2" key="1">
    <citation type="journal article" date="2019" name="Int. J. Syst. Evol. Microbiol.">
        <title>The Global Catalogue of Microorganisms (GCM) 10K type strain sequencing project: providing services to taxonomists for standard genome sequencing and annotation.</title>
        <authorList>
            <consortium name="The Broad Institute Genomics Platform"/>
            <consortium name="The Broad Institute Genome Sequencing Center for Infectious Disease"/>
            <person name="Wu L."/>
            <person name="Ma J."/>
        </authorList>
    </citation>
    <scope>NUCLEOTIDE SEQUENCE [LARGE SCALE GENOMIC DNA]</scope>
    <source>
        <strain evidence="1 2">DT31</strain>
    </source>
</reference>
<sequence>MSDIVEGKISGHHYDNGREYLEVRTYEPNVPKLTIPIDLESDAAVAVVEYNEYHDVSDILDAADRGDVLLKKRHGGYTLATEEMNARCADRS</sequence>
<evidence type="ECO:0000313" key="2">
    <source>
        <dbReference type="Proteomes" id="UP001596461"/>
    </source>
</evidence>
<proteinExistence type="predicted"/>
<organism evidence="1 2">
    <name type="scientific">Halobaculum lipolyticum</name>
    <dbReference type="NCBI Taxonomy" id="3032001"/>
    <lineage>
        <taxon>Archaea</taxon>
        <taxon>Methanobacteriati</taxon>
        <taxon>Methanobacteriota</taxon>
        <taxon>Stenosarchaea group</taxon>
        <taxon>Halobacteria</taxon>
        <taxon>Halobacteriales</taxon>
        <taxon>Haloferacaceae</taxon>
        <taxon>Halobaculum</taxon>
    </lineage>
</organism>
<gene>
    <name evidence="1" type="ORF">ACFQL9_05025</name>
</gene>
<dbReference type="Proteomes" id="UP001596461">
    <property type="component" value="Unassembled WGS sequence"/>
</dbReference>
<protein>
    <submittedName>
        <fullName evidence="1">Uncharacterized protein</fullName>
    </submittedName>
</protein>
<dbReference type="AlphaFoldDB" id="A0ABD5W6N5"/>
<evidence type="ECO:0000313" key="1">
    <source>
        <dbReference type="EMBL" id="MFC7068999.1"/>
    </source>
</evidence>
<dbReference type="GeneID" id="81125754"/>
<comment type="caution">
    <text evidence="1">The sequence shown here is derived from an EMBL/GenBank/DDBJ whole genome shotgun (WGS) entry which is preliminary data.</text>
</comment>
<keyword evidence="2" id="KW-1185">Reference proteome</keyword>
<dbReference type="EMBL" id="JBHTAH010000003">
    <property type="protein sequence ID" value="MFC7068999.1"/>
    <property type="molecule type" value="Genomic_DNA"/>
</dbReference>
<name>A0ABD5W6N5_9EURY</name>
<accession>A0ABD5W6N5</accession>
<dbReference type="RefSeq" id="WP_284030899.1">
    <property type="nucleotide sequence ID" value="NZ_CP126154.1"/>
</dbReference>